<proteinExistence type="predicted"/>
<accession>A0A9P6YMM9</accession>
<evidence type="ECO:0000313" key="2">
    <source>
        <dbReference type="Proteomes" id="UP000717996"/>
    </source>
</evidence>
<name>A0A9P6YMM9_RHIOR</name>
<comment type="caution">
    <text evidence="1">The sequence shown here is derived from an EMBL/GenBank/DDBJ whole genome shotgun (WGS) entry which is preliminary data.</text>
</comment>
<dbReference type="OrthoDB" id="10591792at2759"/>
<dbReference type="EMBL" id="JAANIT010000087">
    <property type="protein sequence ID" value="KAG1552444.1"/>
    <property type="molecule type" value="Genomic_DNA"/>
</dbReference>
<protein>
    <submittedName>
        <fullName evidence="1">Uncharacterized protein</fullName>
    </submittedName>
</protein>
<organism evidence="1 2">
    <name type="scientific">Rhizopus oryzae</name>
    <name type="common">Mucormycosis agent</name>
    <name type="synonym">Rhizopus arrhizus var. delemar</name>
    <dbReference type="NCBI Taxonomy" id="64495"/>
    <lineage>
        <taxon>Eukaryota</taxon>
        <taxon>Fungi</taxon>
        <taxon>Fungi incertae sedis</taxon>
        <taxon>Mucoromycota</taxon>
        <taxon>Mucoromycotina</taxon>
        <taxon>Mucoromycetes</taxon>
        <taxon>Mucorales</taxon>
        <taxon>Mucorineae</taxon>
        <taxon>Rhizopodaceae</taxon>
        <taxon>Rhizopus</taxon>
    </lineage>
</organism>
<evidence type="ECO:0000313" key="1">
    <source>
        <dbReference type="EMBL" id="KAG1552444.1"/>
    </source>
</evidence>
<reference evidence="1" key="1">
    <citation type="journal article" date="2020" name="Microb. Genom.">
        <title>Genetic diversity of clinical and environmental Mucorales isolates obtained from an investigation of mucormycosis cases among solid organ transplant recipients.</title>
        <authorList>
            <person name="Nguyen M.H."/>
            <person name="Kaul D."/>
            <person name="Muto C."/>
            <person name="Cheng S.J."/>
            <person name="Richter R.A."/>
            <person name="Bruno V.M."/>
            <person name="Liu G."/>
            <person name="Beyhan S."/>
            <person name="Sundermann A.J."/>
            <person name="Mounaud S."/>
            <person name="Pasculle A.W."/>
            <person name="Nierman W.C."/>
            <person name="Driscoll E."/>
            <person name="Cumbie R."/>
            <person name="Clancy C.J."/>
            <person name="Dupont C.L."/>
        </authorList>
    </citation>
    <scope>NUCLEOTIDE SEQUENCE</scope>
    <source>
        <strain evidence="1">GL16</strain>
    </source>
</reference>
<dbReference type="AlphaFoldDB" id="A0A9P6YMM9"/>
<gene>
    <name evidence="1" type="ORF">G6F51_001219</name>
</gene>
<dbReference type="Proteomes" id="UP000717996">
    <property type="component" value="Unassembled WGS sequence"/>
</dbReference>
<sequence length="209" mass="23867">MDDNNGRDLYAANTTASVIKGINNQEKKTSKTVQKKTYKKVALRITKEEAQRSSTKLMKSLTCGGIDYARSSSSKCPYHVKSKAENEYDMLNSKELTEANVYVSPHHYLEWFHVIQKEMNKKQHIQENVPQKAATPDYVHRNLKSIEGVSNLNAKGYQSSKEAALVSINLSKSLGVSKRFEKLHIDLEKVKMFVKNTQEIQDNKFNPRK</sequence>